<protein>
    <submittedName>
        <fullName evidence="2">Uncharacterized protein</fullName>
    </submittedName>
</protein>
<dbReference type="Proteomes" id="UP000298030">
    <property type="component" value="Unassembled WGS sequence"/>
</dbReference>
<dbReference type="AlphaFoldDB" id="A0A4Y7SZ19"/>
<proteinExistence type="predicted"/>
<reference evidence="2 3" key="1">
    <citation type="journal article" date="2019" name="Nat. Ecol. Evol.">
        <title>Megaphylogeny resolves global patterns of mushroom evolution.</title>
        <authorList>
            <person name="Varga T."/>
            <person name="Krizsan K."/>
            <person name="Foldi C."/>
            <person name="Dima B."/>
            <person name="Sanchez-Garcia M."/>
            <person name="Sanchez-Ramirez S."/>
            <person name="Szollosi G.J."/>
            <person name="Szarkandi J.G."/>
            <person name="Papp V."/>
            <person name="Albert L."/>
            <person name="Andreopoulos W."/>
            <person name="Angelini C."/>
            <person name="Antonin V."/>
            <person name="Barry K.W."/>
            <person name="Bougher N.L."/>
            <person name="Buchanan P."/>
            <person name="Buyck B."/>
            <person name="Bense V."/>
            <person name="Catcheside P."/>
            <person name="Chovatia M."/>
            <person name="Cooper J."/>
            <person name="Damon W."/>
            <person name="Desjardin D."/>
            <person name="Finy P."/>
            <person name="Geml J."/>
            <person name="Haridas S."/>
            <person name="Hughes K."/>
            <person name="Justo A."/>
            <person name="Karasinski D."/>
            <person name="Kautmanova I."/>
            <person name="Kiss B."/>
            <person name="Kocsube S."/>
            <person name="Kotiranta H."/>
            <person name="LaButti K.M."/>
            <person name="Lechner B.E."/>
            <person name="Liimatainen K."/>
            <person name="Lipzen A."/>
            <person name="Lukacs Z."/>
            <person name="Mihaltcheva S."/>
            <person name="Morgado L.N."/>
            <person name="Niskanen T."/>
            <person name="Noordeloos M.E."/>
            <person name="Ohm R.A."/>
            <person name="Ortiz-Santana B."/>
            <person name="Ovrebo C."/>
            <person name="Racz N."/>
            <person name="Riley R."/>
            <person name="Savchenko A."/>
            <person name="Shiryaev A."/>
            <person name="Soop K."/>
            <person name="Spirin V."/>
            <person name="Szebenyi C."/>
            <person name="Tomsovsky M."/>
            <person name="Tulloss R.E."/>
            <person name="Uehling J."/>
            <person name="Grigoriev I.V."/>
            <person name="Vagvolgyi C."/>
            <person name="Papp T."/>
            <person name="Martin F.M."/>
            <person name="Miettinen O."/>
            <person name="Hibbett D.S."/>
            <person name="Nagy L.G."/>
        </authorList>
    </citation>
    <scope>NUCLEOTIDE SEQUENCE [LARGE SCALE GENOMIC DNA]</scope>
    <source>
        <strain evidence="2 3">FP101781</strain>
    </source>
</reference>
<name>A0A4Y7SZ19_COPMI</name>
<comment type="caution">
    <text evidence="2">The sequence shown here is derived from an EMBL/GenBank/DDBJ whole genome shotgun (WGS) entry which is preliminary data.</text>
</comment>
<sequence length="226" mass="24624">MSMSVWRFQRRGEELSRGAIDHLPVLSRHNDPAITQNQAPLPLQRLPLPRHLGLLPLLLLLRLHDIRRLDPPLQNRHHLQIPVVIIRLKRVLTLLIRIALRIHIHLIPLRINHTLQLSRRPPHIHRAPHAHTAHLPPLVPALTPLEALHTRDPQQIDVALAAREDGAPGGGGTAGGAQGRGRAVGEDDGDGVRGGGGGEDDLRGRAEAVCGALIAKGPGRGEARGF</sequence>
<keyword evidence="3" id="KW-1185">Reference proteome</keyword>
<evidence type="ECO:0000256" key="1">
    <source>
        <dbReference type="SAM" id="MobiDB-lite"/>
    </source>
</evidence>
<dbReference type="EMBL" id="QPFP01000043">
    <property type="protein sequence ID" value="TEB27113.1"/>
    <property type="molecule type" value="Genomic_DNA"/>
</dbReference>
<evidence type="ECO:0000313" key="2">
    <source>
        <dbReference type="EMBL" id="TEB27113.1"/>
    </source>
</evidence>
<organism evidence="2 3">
    <name type="scientific">Coprinellus micaceus</name>
    <name type="common">Glistening ink-cap mushroom</name>
    <name type="synonym">Coprinus micaceus</name>
    <dbReference type="NCBI Taxonomy" id="71717"/>
    <lineage>
        <taxon>Eukaryota</taxon>
        <taxon>Fungi</taxon>
        <taxon>Dikarya</taxon>
        <taxon>Basidiomycota</taxon>
        <taxon>Agaricomycotina</taxon>
        <taxon>Agaricomycetes</taxon>
        <taxon>Agaricomycetidae</taxon>
        <taxon>Agaricales</taxon>
        <taxon>Agaricineae</taxon>
        <taxon>Psathyrellaceae</taxon>
        <taxon>Coprinellus</taxon>
    </lineage>
</organism>
<feature type="compositionally biased region" description="Gly residues" evidence="1">
    <location>
        <begin position="167"/>
        <end position="179"/>
    </location>
</feature>
<evidence type="ECO:0000313" key="3">
    <source>
        <dbReference type="Proteomes" id="UP000298030"/>
    </source>
</evidence>
<accession>A0A4Y7SZ19</accession>
<feature type="region of interest" description="Disordered" evidence="1">
    <location>
        <begin position="164"/>
        <end position="203"/>
    </location>
</feature>
<gene>
    <name evidence="2" type="ORF">FA13DRAFT_977791</name>
</gene>